<dbReference type="Ensembl" id="ENSCLMT00005031821.1">
    <property type="protein sequence ID" value="ENSCLMP00005030471.1"/>
    <property type="gene ID" value="ENSCLMG00005014794.1"/>
</dbReference>
<dbReference type="InterPro" id="IPR009079">
    <property type="entry name" value="4_helix_cytokine-like_core"/>
</dbReference>
<proteinExistence type="predicted"/>
<protein>
    <submittedName>
        <fullName evidence="1">Uncharacterized protein</fullName>
    </submittedName>
</protein>
<dbReference type="Gene3D" id="1.20.1250.10">
    <property type="match status" value="1"/>
</dbReference>
<reference evidence="1" key="2">
    <citation type="submission" date="2025-09" db="UniProtKB">
        <authorList>
            <consortium name="Ensembl"/>
        </authorList>
    </citation>
    <scope>IDENTIFICATION</scope>
</reference>
<dbReference type="Proteomes" id="UP000694565">
    <property type="component" value="Unplaced"/>
</dbReference>
<evidence type="ECO:0000313" key="1">
    <source>
        <dbReference type="Ensembl" id="ENSCLMP00005030471.1"/>
    </source>
</evidence>
<sequence>ILNVLTSYISAVETVAGFQSCSELESHTSKEVTHPITQFEEELMCHHILDRLFSFSIVSARVFAVGDPAHHTEGSAQKCM</sequence>
<organism evidence="1 2">
    <name type="scientific">Cyclopterus lumpus</name>
    <name type="common">Lumpsucker</name>
    <dbReference type="NCBI Taxonomy" id="8103"/>
    <lineage>
        <taxon>Eukaryota</taxon>
        <taxon>Metazoa</taxon>
        <taxon>Chordata</taxon>
        <taxon>Craniata</taxon>
        <taxon>Vertebrata</taxon>
        <taxon>Euteleostomi</taxon>
        <taxon>Actinopterygii</taxon>
        <taxon>Neopterygii</taxon>
        <taxon>Teleostei</taxon>
        <taxon>Neoteleostei</taxon>
        <taxon>Acanthomorphata</taxon>
        <taxon>Eupercaria</taxon>
        <taxon>Perciformes</taxon>
        <taxon>Cottioidei</taxon>
        <taxon>Cottales</taxon>
        <taxon>Cyclopteridae</taxon>
        <taxon>Cyclopterus</taxon>
    </lineage>
</organism>
<dbReference type="GeneTree" id="ENSGT00940000176879"/>
<accession>A0A8C2ZR66</accession>
<dbReference type="AlphaFoldDB" id="A0A8C2ZR66"/>
<evidence type="ECO:0000313" key="2">
    <source>
        <dbReference type="Proteomes" id="UP000694565"/>
    </source>
</evidence>
<keyword evidence="2" id="KW-1185">Reference proteome</keyword>
<name>A0A8C2ZR66_CYCLU</name>
<reference evidence="1" key="1">
    <citation type="submission" date="2025-08" db="UniProtKB">
        <authorList>
            <consortium name="Ensembl"/>
        </authorList>
    </citation>
    <scope>IDENTIFICATION</scope>
</reference>